<evidence type="ECO:0000313" key="18">
    <source>
        <dbReference type="EMBL" id="ENN79533.1"/>
    </source>
</evidence>
<dbReference type="GO" id="GO:0001228">
    <property type="term" value="F:DNA-binding transcription activator activity, RNA polymerase II-specific"/>
    <property type="evidence" value="ECO:0007669"/>
    <property type="project" value="TreeGrafter"/>
</dbReference>
<dbReference type="FunFam" id="3.30.160.60:FF:000100">
    <property type="entry name" value="Zinc finger 45-like"/>
    <property type="match status" value="1"/>
</dbReference>
<dbReference type="PROSITE" id="PS01206">
    <property type="entry name" value="ASC"/>
    <property type="match status" value="1"/>
</dbReference>
<gene>
    <name evidence="18" type="ORF">YQE_03996</name>
</gene>
<accession>N6TNG7</accession>
<evidence type="ECO:0000256" key="11">
    <source>
        <dbReference type="ARBA" id="ARBA00023053"/>
    </source>
</evidence>
<evidence type="ECO:0000256" key="3">
    <source>
        <dbReference type="ARBA" id="ARBA00022448"/>
    </source>
</evidence>
<evidence type="ECO:0000256" key="10">
    <source>
        <dbReference type="ARBA" id="ARBA00022989"/>
    </source>
</evidence>
<evidence type="ECO:0000256" key="16">
    <source>
        <dbReference type="ARBA" id="ARBA00023303"/>
    </source>
</evidence>
<dbReference type="SUPFAM" id="SSF57716">
    <property type="entry name" value="Glucocorticoid receptor-like (DNA-binding domain)"/>
    <property type="match status" value="1"/>
</dbReference>
<comment type="subcellular location">
    <subcellularLocation>
        <location evidence="1">Membrane</location>
        <topology evidence="1">Multi-pass membrane protein</topology>
    </subcellularLocation>
</comment>
<dbReference type="Pfam" id="PF00858">
    <property type="entry name" value="ASC"/>
    <property type="match status" value="1"/>
</dbReference>
<dbReference type="Gene3D" id="3.40.1800.20">
    <property type="match status" value="1"/>
</dbReference>
<keyword evidence="7" id="KW-0677">Repeat</keyword>
<dbReference type="SMART" id="SM00868">
    <property type="entry name" value="zf-AD"/>
    <property type="match status" value="1"/>
</dbReference>
<keyword evidence="16 17" id="KW-0407">Ion channel</keyword>
<evidence type="ECO:0000256" key="5">
    <source>
        <dbReference type="ARBA" id="ARBA00022692"/>
    </source>
</evidence>
<evidence type="ECO:0000256" key="2">
    <source>
        <dbReference type="ARBA" id="ARBA00007193"/>
    </source>
</evidence>
<keyword evidence="11" id="KW-0915">Sodium</keyword>
<proteinExistence type="inferred from homology"/>
<keyword evidence="6" id="KW-0479">Metal-binding</keyword>
<dbReference type="InterPro" id="IPR001873">
    <property type="entry name" value="ENaC"/>
</dbReference>
<dbReference type="AlphaFoldDB" id="N6TNG7"/>
<evidence type="ECO:0000256" key="8">
    <source>
        <dbReference type="ARBA" id="ARBA00022771"/>
    </source>
</evidence>
<evidence type="ECO:0000256" key="15">
    <source>
        <dbReference type="ARBA" id="ARBA00023242"/>
    </source>
</evidence>
<name>N6TNG7_DENPD</name>
<dbReference type="PROSITE" id="PS00028">
    <property type="entry name" value="ZINC_FINGER_C2H2_1"/>
    <property type="match status" value="7"/>
</dbReference>
<keyword evidence="5 17" id="KW-0812">Transmembrane</keyword>
<dbReference type="EMBL" id="KB740686">
    <property type="protein sequence ID" value="ENN79533.1"/>
    <property type="molecule type" value="Genomic_DNA"/>
</dbReference>
<reference evidence="18" key="1">
    <citation type="journal article" date="2013" name="Genome Biol.">
        <title>Draft genome of the mountain pine beetle, Dendroctonus ponderosae Hopkins, a major forest pest.</title>
        <authorList>
            <person name="Keeling C.I."/>
            <person name="Yuen M.M."/>
            <person name="Liao N.Y."/>
            <person name="Docking T.R."/>
            <person name="Chan S.K."/>
            <person name="Taylor G.A."/>
            <person name="Palmquist D.L."/>
            <person name="Jackman S.D."/>
            <person name="Nguyen A."/>
            <person name="Li M."/>
            <person name="Henderson H."/>
            <person name="Janes J.K."/>
            <person name="Zhao Y."/>
            <person name="Pandoh P."/>
            <person name="Moore R."/>
            <person name="Sperling F.A."/>
            <person name="Huber D.P."/>
            <person name="Birol I."/>
            <person name="Jones S.J."/>
            <person name="Bohlmann J."/>
        </authorList>
    </citation>
    <scope>NUCLEOTIDE SEQUENCE</scope>
</reference>
<evidence type="ECO:0000256" key="4">
    <source>
        <dbReference type="ARBA" id="ARBA00022461"/>
    </source>
</evidence>
<dbReference type="Gene3D" id="3.30.160.60">
    <property type="entry name" value="Classic Zinc Finger"/>
    <property type="match status" value="8"/>
</dbReference>
<keyword evidence="13" id="KW-0472">Membrane</keyword>
<dbReference type="PANTHER" id="PTHR24393">
    <property type="entry name" value="ZINC FINGER PROTEIN"/>
    <property type="match status" value="1"/>
</dbReference>
<feature type="non-terminal residue" evidence="18">
    <location>
        <position position="1"/>
    </location>
</feature>
<dbReference type="FunFam" id="3.30.160.60:FF:000624">
    <property type="entry name" value="zinc finger protein 697"/>
    <property type="match status" value="2"/>
</dbReference>
<dbReference type="GO" id="GO:0008270">
    <property type="term" value="F:zinc ion binding"/>
    <property type="evidence" value="ECO:0007669"/>
    <property type="project" value="UniProtKB-UniRule"/>
</dbReference>
<dbReference type="SMART" id="SM00355">
    <property type="entry name" value="ZnF_C2H2"/>
    <property type="match status" value="9"/>
</dbReference>
<dbReference type="PROSITE" id="PS50157">
    <property type="entry name" value="ZINC_FINGER_C2H2_2"/>
    <property type="match status" value="8"/>
</dbReference>
<evidence type="ECO:0000256" key="9">
    <source>
        <dbReference type="ARBA" id="ARBA00022833"/>
    </source>
</evidence>
<organism evidence="18">
    <name type="scientific">Dendroctonus ponderosae</name>
    <name type="common">Mountain pine beetle</name>
    <dbReference type="NCBI Taxonomy" id="77166"/>
    <lineage>
        <taxon>Eukaryota</taxon>
        <taxon>Metazoa</taxon>
        <taxon>Ecdysozoa</taxon>
        <taxon>Arthropoda</taxon>
        <taxon>Hexapoda</taxon>
        <taxon>Insecta</taxon>
        <taxon>Pterygota</taxon>
        <taxon>Neoptera</taxon>
        <taxon>Endopterygota</taxon>
        <taxon>Coleoptera</taxon>
        <taxon>Polyphaga</taxon>
        <taxon>Cucujiformia</taxon>
        <taxon>Curculionidae</taxon>
        <taxon>Scolytinae</taxon>
        <taxon>Dendroctonus</taxon>
    </lineage>
</organism>
<evidence type="ECO:0000256" key="1">
    <source>
        <dbReference type="ARBA" id="ARBA00004141"/>
    </source>
</evidence>
<evidence type="ECO:0000256" key="13">
    <source>
        <dbReference type="ARBA" id="ARBA00023136"/>
    </source>
</evidence>
<dbReference type="GO" id="GO:0000978">
    <property type="term" value="F:RNA polymerase II cis-regulatory region sequence-specific DNA binding"/>
    <property type="evidence" value="ECO:0007669"/>
    <property type="project" value="TreeGrafter"/>
</dbReference>
<dbReference type="OrthoDB" id="6436100at2759"/>
<keyword evidence="3 17" id="KW-0813">Transport</keyword>
<keyword evidence="14 17" id="KW-0739">Sodium transport</keyword>
<keyword evidence="9" id="KW-0862">Zinc</keyword>
<dbReference type="InterPro" id="IPR012934">
    <property type="entry name" value="Znf_AD"/>
</dbReference>
<keyword evidence="10" id="KW-1133">Transmembrane helix</keyword>
<dbReference type="Pfam" id="PF00096">
    <property type="entry name" value="zf-C2H2"/>
    <property type="match status" value="5"/>
</dbReference>
<dbReference type="FunFam" id="3.30.160.60:FF:000264">
    <property type="entry name" value="Zinc finger protein 236"/>
    <property type="match status" value="1"/>
</dbReference>
<dbReference type="InterPro" id="IPR020903">
    <property type="entry name" value="ENaC_CS"/>
</dbReference>
<sequence>MSSEALQGLKKAPDMCRTCMSSQPPLTSLFSILSLSSKDEPLDSILFQCTSIQVNPADSLPQSICNSCLENLAICYVFREMCFESQTKLQQLNEADEIKRNEAESAFGLDSLESRAELMGDKTDNLGPNHTNLEQEPGDFEYLGCDSGNALPESSFNCGFCAKVCTTKYALNRHLKVHSDAVELKCHICLKSFTRATDVKRHLSTHTGEKPFKCPICQGSFTQSGSLAAHLRQKHAVSQEKRPKKADGLATKSYLCSECGKSFRHNSTLWLHVKRHLAERPFECPTCNLSGRLKSHQRVHTGERPFLCRICSKRFAHASVLARHVKAHSDEKPHKCAYCPKRFLLPYYLNIHLRQHTGEKPFTCPTCCKAFACPKTFRQHVKIHSGDRPFLCMNCGKSFRRAHHLKTHMTTHHHLGHVCMFSVSPVIQWTLMSSEHAMKAKTPSTIRETWAQFCRNTYAPAFGFIFDGSPIGKIFWITYILVGMGCVVYVTMDILAGWNGDAFYMTLDASSLEITDLEFPAIAVCDINRISKQRAIQLAENLTEVSSLPFSELLDLTQLIGNMYDRNINQMNKFERLQTILNVYDNGTTEETIIRRLADLMTPCEELLQTCIWNSEPYDCADLFETRLTDTGLCCTFNYPLETAERKIGAKLVDTPRQFMGIGVASGLSLIVNNNLTDYFYTSMATRGVLLKIFSPNNVPDTASGAVKQVVVQEQADVFVDVEVNLLLTEDSLKSNQQKERRCLFADSVSTEFGNYTMSNCLVLCRVQGILDYCRCAPVLVPTNSKSYLSSVSVCNLLDIPCLQEHEARFHTYHFYKNQEMQFQKLIQNEEALLCPACVDNCIEATYGIDTNYFEFFNPDSRYPNSSKIHVFTNRPYTNSYRKIQMVTWYEALSTFGGYVSIFLGFSIMNVIEFALFLIKLGFAVFRRFR</sequence>
<keyword evidence="4 17" id="KW-0894">Sodium channel</keyword>
<dbReference type="PANTHER" id="PTHR24393:SF34">
    <property type="entry name" value="PR_SET DOMAIN 13"/>
    <property type="match status" value="1"/>
</dbReference>
<evidence type="ECO:0000256" key="12">
    <source>
        <dbReference type="ARBA" id="ARBA00023065"/>
    </source>
</evidence>
<dbReference type="GO" id="GO:0005634">
    <property type="term" value="C:nucleus"/>
    <property type="evidence" value="ECO:0007669"/>
    <property type="project" value="InterPro"/>
</dbReference>
<dbReference type="InterPro" id="IPR036236">
    <property type="entry name" value="Znf_C2H2_sf"/>
</dbReference>
<keyword evidence="12 17" id="KW-0406">Ion transport</keyword>
<dbReference type="GO" id="GO:0048598">
    <property type="term" value="P:embryonic morphogenesis"/>
    <property type="evidence" value="ECO:0007669"/>
    <property type="project" value="UniProtKB-ARBA"/>
</dbReference>
<dbReference type="SUPFAM" id="SSF57667">
    <property type="entry name" value="beta-beta-alpha zinc fingers"/>
    <property type="match status" value="5"/>
</dbReference>
<keyword evidence="8" id="KW-0863">Zinc-finger</keyword>
<protein>
    <submittedName>
        <fullName evidence="18">Uncharacterized protein</fullName>
    </submittedName>
</protein>
<evidence type="ECO:0000256" key="6">
    <source>
        <dbReference type="ARBA" id="ARBA00022723"/>
    </source>
</evidence>
<evidence type="ECO:0000256" key="7">
    <source>
        <dbReference type="ARBA" id="ARBA00022737"/>
    </source>
</evidence>
<dbReference type="PROSITE" id="PS51915">
    <property type="entry name" value="ZAD"/>
    <property type="match status" value="1"/>
</dbReference>
<evidence type="ECO:0000256" key="17">
    <source>
        <dbReference type="RuleBase" id="RU000679"/>
    </source>
</evidence>
<dbReference type="GO" id="GO:0016020">
    <property type="term" value="C:membrane"/>
    <property type="evidence" value="ECO:0007669"/>
    <property type="project" value="UniProtKB-SubCell"/>
</dbReference>
<keyword evidence="15" id="KW-0539">Nucleus</keyword>
<evidence type="ECO:0000256" key="14">
    <source>
        <dbReference type="ARBA" id="ARBA00023201"/>
    </source>
</evidence>
<dbReference type="FunFam" id="3.30.160.60:FF:000065">
    <property type="entry name" value="B-cell CLL/lymphoma 6, member B"/>
    <property type="match status" value="1"/>
</dbReference>
<dbReference type="Pfam" id="PF07776">
    <property type="entry name" value="zf-AD"/>
    <property type="match status" value="1"/>
</dbReference>
<comment type="similarity">
    <text evidence="2 17">Belongs to the amiloride-sensitive sodium channel (TC 1.A.6) family.</text>
</comment>
<dbReference type="Gene3D" id="2.60.470.10">
    <property type="entry name" value="Acid-sensing ion channels like domains"/>
    <property type="match status" value="1"/>
</dbReference>
<dbReference type="Gene3D" id="1.10.287.770">
    <property type="entry name" value="YojJ-like"/>
    <property type="match status" value="1"/>
</dbReference>
<dbReference type="InterPro" id="IPR013087">
    <property type="entry name" value="Znf_C2H2_type"/>
</dbReference>
<dbReference type="GO" id="GO:0005272">
    <property type="term" value="F:sodium channel activity"/>
    <property type="evidence" value="ECO:0007669"/>
    <property type="project" value="UniProtKB-KW"/>
</dbReference>
<dbReference type="HOGENOM" id="CLU_314553_0_0_1"/>